<dbReference type="GO" id="GO:0016020">
    <property type="term" value="C:membrane"/>
    <property type="evidence" value="ECO:0007669"/>
    <property type="project" value="TreeGrafter"/>
</dbReference>
<proteinExistence type="predicted"/>
<dbReference type="GO" id="GO:0003824">
    <property type="term" value="F:catalytic activity"/>
    <property type="evidence" value="ECO:0007669"/>
    <property type="project" value="UniProtKB-ARBA"/>
</dbReference>
<evidence type="ECO:0000259" key="1">
    <source>
        <dbReference type="Pfam" id="PF12697"/>
    </source>
</evidence>
<dbReference type="InterPro" id="IPR050266">
    <property type="entry name" value="AB_hydrolase_sf"/>
</dbReference>
<dbReference type="Proteomes" id="UP000578449">
    <property type="component" value="Unassembled WGS sequence"/>
</dbReference>
<dbReference type="SUPFAM" id="SSF53474">
    <property type="entry name" value="alpha/beta-Hydrolases"/>
    <property type="match status" value="1"/>
</dbReference>
<name>A0A840PEF2_9ACTN</name>
<reference evidence="2 3" key="1">
    <citation type="submission" date="2020-08" db="EMBL/GenBank/DDBJ databases">
        <title>Genomic Encyclopedia of Type Strains, Phase IV (KMG-IV): sequencing the most valuable type-strain genomes for metagenomic binning, comparative biology and taxonomic classification.</title>
        <authorList>
            <person name="Goeker M."/>
        </authorList>
    </citation>
    <scope>NUCLEOTIDE SEQUENCE [LARGE SCALE GENOMIC DNA]</scope>
    <source>
        <strain evidence="2 3">DSM 45615</strain>
    </source>
</reference>
<protein>
    <submittedName>
        <fullName evidence="2">Pimeloyl-ACP methyl ester carboxylesterase</fullName>
    </submittedName>
</protein>
<dbReference type="AlphaFoldDB" id="A0A840PEF2"/>
<gene>
    <name evidence="2" type="ORF">HNP84_009568</name>
</gene>
<sequence>MHVSGFVNDSARERFFALYEQAMRTWPEHTRQDVETSFGPTATYRAHAGTGPPVILLHGGKATSASWAHLVPTLTPYGTVFAIDTLGDAGASIQQRPLTDAHQRAQWLDEVLAGLGCDRAHLIGLSYGGWMALNQAVHRPSRVASVTALEPARALTPIRAGFWLRLISTTLTGSTAAAVRYLAWCRAGRLPQPPMRDLLVSAMLDHRQRAVCPPQPLTNGQLRAITAPTLVILGGRSPVHNVQRAADRTRRLLSSARVEIVADAGHGLPADSPEAVGRLIRSFLRDVSSTA</sequence>
<dbReference type="Pfam" id="PF12697">
    <property type="entry name" value="Abhydrolase_6"/>
    <property type="match status" value="1"/>
</dbReference>
<comment type="caution">
    <text evidence="2">The sequence shown here is derived from an EMBL/GenBank/DDBJ whole genome shotgun (WGS) entry which is preliminary data.</text>
</comment>
<organism evidence="2 3">
    <name type="scientific">Thermocatellispora tengchongensis</name>
    <dbReference type="NCBI Taxonomy" id="1073253"/>
    <lineage>
        <taxon>Bacteria</taxon>
        <taxon>Bacillati</taxon>
        <taxon>Actinomycetota</taxon>
        <taxon>Actinomycetes</taxon>
        <taxon>Streptosporangiales</taxon>
        <taxon>Streptosporangiaceae</taxon>
        <taxon>Thermocatellispora</taxon>
    </lineage>
</organism>
<accession>A0A840PEF2</accession>
<dbReference type="InterPro" id="IPR000073">
    <property type="entry name" value="AB_hydrolase_1"/>
</dbReference>
<dbReference type="EMBL" id="JACHGN010000033">
    <property type="protein sequence ID" value="MBB5139804.1"/>
    <property type="molecule type" value="Genomic_DNA"/>
</dbReference>
<dbReference type="Gene3D" id="3.40.50.1820">
    <property type="entry name" value="alpha/beta hydrolase"/>
    <property type="match status" value="1"/>
</dbReference>
<dbReference type="PANTHER" id="PTHR43798:SF33">
    <property type="entry name" value="HYDROLASE, PUTATIVE (AFU_ORTHOLOGUE AFUA_2G14860)-RELATED"/>
    <property type="match status" value="1"/>
</dbReference>
<dbReference type="InterPro" id="IPR029058">
    <property type="entry name" value="AB_hydrolase_fold"/>
</dbReference>
<dbReference type="RefSeq" id="WP_185056622.1">
    <property type="nucleotide sequence ID" value="NZ_BAABIX010000041.1"/>
</dbReference>
<feature type="domain" description="AB hydrolase-1" evidence="1">
    <location>
        <begin position="54"/>
        <end position="276"/>
    </location>
</feature>
<evidence type="ECO:0000313" key="3">
    <source>
        <dbReference type="Proteomes" id="UP000578449"/>
    </source>
</evidence>
<dbReference type="PANTHER" id="PTHR43798">
    <property type="entry name" value="MONOACYLGLYCEROL LIPASE"/>
    <property type="match status" value="1"/>
</dbReference>
<evidence type="ECO:0000313" key="2">
    <source>
        <dbReference type="EMBL" id="MBB5139804.1"/>
    </source>
</evidence>
<keyword evidence="3" id="KW-1185">Reference proteome</keyword>